<dbReference type="AlphaFoldDB" id="A0A1U7ZKS9"/>
<reference evidence="4" key="1">
    <citation type="submission" date="2025-08" db="UniProtKB">
        <authorList>
            <consortium name="RefSeq"/>
        </authorList>
    </citation>
    <scope>IDENTIFICATION</scope>
</reference>
<keyword evidence="3" id="KW-1185">Reference proteome</keyword>
<dbReference type="GO" id="GO:0009506">
    <property type="term" value="C:plasmodesma"/>
    <property type="evidence" value="ECO:0000318"/>
    <property type="project" value="GO_Central"/>
</dbReference>
<evidence type="ECO:0000256" key="1">
    <source>
        <dbReference type="ARBA" id="ARBA00004370"/>
    </source>
</evidence>
<dbReference type="GO" id="GO:0098542">
    <property type="term" value="P:defense response to other organism"/>
    <property type="evidence" value="ECO:0007669"/>
    <property type="project" value="InterPro"/>
</dbReference>
<dbReference type="PANTHER" id="PTHR31415:SF4">
    <property type="entry name" value="NDR1_HIN1-LIKE PROTEIN 3"/>
    <property type="match status" value="1"/>
</dbReference>
<dbReference type="eggNOG" id="ENOG502QUR9">
    <property type="taxonomic scope" value="Eukaryota"/>
</dbReference>
<dbReference type="InParanoid" id="A0A1U7ZKS9"/>
<dbReference type="GO" id="GO:0005886">
    <property type="term" value="C:plasma membrane"/>
    <property type="evidence" value="ECO:0000318"/>
    <property type="project" value="GO_Central"/>
</dbReference>
<organism evidence="3 4">
    <name type="scientific">Nelumbo nucifera</name>
    <name type="common">Sacred lotus</name>
    <dbReference type="NCBI Taxonomy" id="4432"/>
    <lineage>
        <taxon>Eukaryota</taxon>
        <taxon>Viridiplantae</taxon>
        <taxon>Streptophyta</taxon>
        <taxon>Embryophyta</taxon>
        <taxon>Tracheophyta</taxon>
        <taxon>Spermatophyta</taxon>
        <taxon>Magnoliopsida</taxon>
        <taxon>Proteales</taxon>
        <taxon>Nelumbonaceae</taxon>
        <taxon>Nelumbo</taxon>
    </lineage>
</organism>
<dbReference type="OrthoDB" id="1889094at2759"/>
<gene>
    <name evidence="4" type="primary">LOC104591348</name>
</gene>
<evidence type="ECO:0000313" key="4">
    <source>
        <dbReference type="RefSeq" id="XP_010248446.1"/>
    </source>
</evidence>
<evidence type="ECO:0000313" key="3">
    <source>
        <dbReference type="Proteomes" id="UP000189703"/>
    </source>
</evidence>
<evidence type="ECO:0000256" key="2">
    <source>
        <dbReference type="ARBA" id="ARBA00023136"/>
    </source>
</evidence>
<dbReference type="RefSeq" id="XP_010248446.1">
    <property type="nucleotide sequence ID" value="XM_010250144.1"/>
</dbReference>
<proteinExistence type="predicted"/>
<comment type="subcellular location">
    <subcellularLocation>
        <location evidence="1">Membrane</location>
    </subcellularLocation>
</comment>
<protein>
    <submittedName>
        <fullName evidence="4">Protein YLS9-like</fullName>
    </submittedName>
</protein>
<accession>A0A1U7ZKS9</accession>
<sequence length="234" mass="26442">MYMWGACGAPSVGCQSNFISPMNWEHLLMTNLEDVPNAQGGRVWDTLCGFSAVASRFIFWISYFIFWLLVHPKKVECHVVNASFVEFNQSTDGMLHYNLALNMSLRNPNNKLGIYYSQIEGNAYFHKLLIGNVTLIPFHQGHNNTSILNPVFKGESPALQDTSQLDNFNAEKTAGIFQVEVELLLRTKYRVGFLSFSGYDPEIKCELGVPLVSKLNLTKRFPTTKCNVVIQYGN</sequence>
<dbReference type="Proteomes" id="UP000189703">
    <property type="component" value="Unplaced"/>
</dbReference>
<keyword evidence="2" id="KW-0472">Membrane</keyword>
<dbReference type="GeneID" id="104591348"/>
<dbReference type="KEGG" id="nnu:104591348"/>
<name>A0A1U7ZKS9_NELNU</name>
<dbReference type="InterPro" id="IPR044839">
    <property type="entry name" value="NDR1-like"/>
</dbReference>
<dbReference type="PANTHER" id="PTHR31415">
    <property type="entry name" value="OS05G0367900 PROTEIN"/>
    <property type="match status" value="1"/>
</dbReference>